<feature type="signal peptide" evidence="1">
    <location>
        <begin position="1"/>
        <end position="16"/>
    </location>
</feature>
<accession>A0A1V6QMJ2</accession>
<evidence type="ECO:0000256" key="1">
    <source>
        <dbReference type="SAM" id="SignalP"/>
    </source>
</evidence>
<proteinExistence type="predicted"/>
<organism evidence="2 3">
    <name type="scientific">Penicillium antarcticum</name>
    <dbReference type="NCBI Taxonomy" id="416450"/>
    <lineage>
        <taxon>Eukaryota</taxon>
        <taxon>Fungi</taxon>
        <taxon>Dikarya</taxon>
        <taxon>Ascomycota</taxon>
        <taxon>Pezizomycotina</taxon>
        <taxon>Eurotiomycetes</taxon>
        <taxon>Eurotiomycetidae</taxon>
        <taxon>Eurotiales</taxon>
        <taxon>Aspergillaceae</taxon>
        <taxon>Penicillium</taxon>
    </lineage>
</organism>
<dbReference type="Proteomes" id="UP000191672">
    <property type="component" value="Unassembled WGS sequence"/>
</dbReference>
<evidence type="ECO:0000313" key="2">
    <source>
        <dbReference type="EMBL" id="OQD90433.1"/>
    </source>
</evidence>
<sequence>MRLTTIILALAAVAYAAPTFDKRERENCVVVYLPEFCPTTPNVE</sequence>
<comment type="caution">
    <text evidence="2">The sequence shown here is derived from an EMBL/GenBank/DDBJ whole genome shotgun (WGS) entry which is preliminary data.</text>
</comment>
<keyword evidence="1" id="KW-0732">Signal</keyword>
<name>A0A1V6QMJ2_9EURO</name>
<evidence type="ECO:0000313" key="3">
    <source>
        <dbReference type="Proteomes" id="UP000191672"/>
    </source>
</evidence>
<gene>
    <name evidence="2" type="ORF">PENANT_c001G11571</name>
</gene>
<keyword evidence="3" id="KW-1185">Reference proteome</keyword>
<dbReference type="AlphaFoldDB" id="A0A1V6QMJ2"/>
<protein>
    <submittedName>
        <fullName evidence="2">Uncharacterized protein</fullName>
    </submittedName>
</protein>
<dbReference type="EMBL" id="MDYN01000001">
    <property type="protein sequence ID" value="OQD90433.1"/>
    <property type="molecule type" value="Genomic_DNA"/>
</dbReference>
<reference evidence="3" key="1">
    <citation type="journal article" date="2017" name="Nat. Microbiol.">
        <title>Global analysis of biosynthetic gene clusters reveals vast potential of secondary metabolite production in Penicillium species.</title>
        <authorList>
            <person name="Nielsen J.C."/>
            <person name="Grijseels S."/>
            <person name="Prigent S."/>
            <person name="Ji B."/>
            <person name="Dainat J."/>
            <person name="Nielsen K.F."/>
            <person name="Frisvad J.C."/>
            <person name="Workman M."/>
            <person name="Nielsen J."/>
        </authorList>
    </citation>
    <scope>NUCLEOTIDE SEQUENCE [LARGE SCALE GENOMIC DNA]</scope>
    <source>
        <strain evidence="3">IBT 31811</strain>
    </source>
</reference>
<feature type="chain" id="PRO_5010696017" evidence="1">
    <location>
        <begin position="17"/>
        <end position="44"/>
    </location>
</feature>